<protein>
    <recommendedName>
        <fullName evidence="1">RNA-directed DNA polymerase</fullName>
        <ecNumber evidence="1">2.7.7.49</ecNumber>
    </recommendedName>
</protein>
<gene>
    <name evidence="3" type="ORF">QE152_g40886</name>
</gene>
<sequence>MNTIPENDNPTKLRRNMIRKIHTNHNGIEATIKLAKESLFWPGMNSQIKEIVQNCEICCKFADSQRKAPMQSHNLQKNGDLNIPPLRHTTNKVMVRQKQQLK</sequence>
<evidence type="ECO:0000259" key="2">
    <source>
        <dbReference type="Pfam" id="PF17921"/>
    </source>
</evidence>
<organism evidence="3 4">
    <name type="scientific">Popillia japonica</name>
    <name type="common">Japanese beetle</name>
    <dbReference type="NCBI Taxonomy" id="7064"/>
    <lineage>
        <taxon>Eukaryota</taxon>
        <taxon>Metazoa</taxon>
        <taxon>Ecdysozoa</taxon>
        <taxon>Arthropoda</taxon>
        <taxon>Hexapoda</taxon>
        <taxon>Insecta</taxon>
        <taxon>Pterygota</taxon>
        <taxon>Neoptera</taxon>
        <taxon>Endopterygota</taxon>
        <taxon>Coleoptera</taxon>
        <taxon>Polyphaga</taxon>
        <taxon>Scarabaeiformia</taxon>
        <taxon>Scarabaeidae</taxon>
        <taxon>Rutelinae</taxon>
        <taxon>Popillia</taxon>
    </lineage>
</organism>
<dbReference type="EMBL" id="JASPKY010001559">
    <property type="protein sequence ID" value="KAK9674746.1"/>
    <property type="molecule type" value="Genomic_DNA"/>
</dbReference>
<dbReference type="Pfam" id="PF17921">
    <property type="entry name" value="Integrase_H2C2"/>
    <property type="match status" value="1"/>
</dbReference>
<accession>A0AAW1HF32</accession>
<dbReference type="InterPro" id="IPR041588">
    <property type="entry name" value="Integrase_H2C2"/>
</dbReference>
<dbReference type="PANTHER" id="PTHR37984">
    <property type="entry name" value="PROTEIN CBG26694"/>
    <property type="match status" value="1"/>
</dbReference>
<evidence type="ECO:0000313" key="4">
    <source>
        <dbReference type="Proteomes" id="UP001458880"/>
    </source>
</evidence>
<dbReference type="Gene3D" id="1.10.340.70">
    <property type="match status" value="1"/>
</dbReference>
<evidence type="ECO:0000313" key="3">
    <source>
        <dbReference type="EMBL" id="KAK9674746.1"/>
    </source>
</evidence>
<dbReference type="GO" id="GO:0003964">
    <property type="term" value="F:RNA-directed DNA polymerase activity"/>
    <property type="evidence" value="ECO:0007669"/>
    <property type="project" value="UniProtKB-EC"/>
</dbReference>
<keyword evidence="4" id="KW-1185">Reference proteome</keyword>
<proteinExistence type="predicted"/>
<dbReference type="Proteomes" id="UP001458880">
    <property type="component" value="Unassembled WGS sequence"/>
</dbReference>
<comment type="caution">
    <text evidence="3">The sequence shown here is derived from an EMBL/GenBank/DDBJ whole genome shotgun (WGS) entry which is preliminary data.</text>
</comment>
<feature type="domain" description="Integrase zinc-binding" evidence="2">
    <location>
        <begin position="10"/>
        <end position="61"/>
    </location>
</feature>
<dbReference type="PANTHER" id="PTHR37984:SF8">
    <property type="entry name" value="CCHC-TYPE DOMAIN-CONTAINING PROTEIN"/>
    <property type="match status" value="1"/>
</dbReference>
<reference evidence="3 4" key="1">
    <citation type="journal article" date="2024" name="BMC Genomics">
        <title>De novo assembly and annotation of Popillia japonica's genome with initial clues to its potential as an invasive pest.</title>
        <authorList>
            <person name="Cucini C."/>
            <person name="Boschi S."/>
            <person name="Funari R."/>
            <person name="Cardaioli E."/>
            <person name="Iannotti N."/>
            <person name="Marturano G."/>
            <person name="Paoli F."/>
            <person name="Bruttini M."/>
            <person name="Carapelli A."/>
            <person name="Frati F."/>
            <person name="Nardi F."/>
        </authorList>
    </citation>
    <scope>NUCLEOTIDE SEQUENCE [LARGE SCALE GENOMIC DNA]</scope>
    <source>
        <strain evidence="3">DMR45628</strain>
    </source>
</reference>
<dbReference type="InterPro" id="IPR050951">
    <property type="entry name" value="Retrovirus_Pol_polyprotein"/>
</dbReference>
<name>A0AAW1HF32_POPJA</name>
<evidence type="ECO:0000256" key="1">
    <source>
        <dbReference type="ARBA" id="ARBA00012493"/>
    </source>
</evidence>
<dbReference type="AlphaFoldDB" id="A0AAW1HF32"/>
<dbReference type="EC" id="2.7.7.49" evidence="1"/>